<gene>
    <name evidence="1" type="ORF">BDY19DRAFT_229775</name>
</gene>
<dbReference type="EMBL" id="MU274916">
    <property type="protein sequence ID" value="KAI0087894.1"/>
    <property type="molecule type" value="Genomic_DNA"/>
</dbReference>
<reference evidence="1" key="1">
    <citation type="journal article" date="2021" name="Environ. Microbiol.">
        <title>Gene family expansions and transcriptome signatures uncover fungal adaptations to wood decay.</title>
        <authorList>
            <person name="Hage H."/>
            <person name="Miyauchi S."/>
            <person name="Viragh M."/>
            <person name="Drula E."/>
            <person name="Min B."/>
            <person name="Chaduli D."/>
            <person name="Navarro D."/>
            <person name="Favel A."/>
            <person name="Norest M."/>
            <person name="Lesage-Meessen L."/>
            <person name="Balint B."/>
            <person name="Merenyi Z."/>
            <person name="de Eugenio L."/>
            <person name="Morin E."/>
            <person name="Martinez A.T."/>
            <person name="Baldrian P."/>
            <person name="Stursova M."/>
            <person name="Martinez M.J."/>
            <person name="Novotny C."/>
            <person name="Magnuson J.K."/>
            <person name="Spatafora J.W."/>
            <person name="Maurice S."/>
            <person name="Pangilinan J."/>
            <person name="Andreopoulos W."/>
            <person name="LaButti K."/>
            <person name="Hundley H."/>
            <person name="Na H."/>
            <person name="Kuo A."/>
            <person name="Barry K."/>
            <person name="Lipzen A."/>
            <person name="Henrissat B."/>
            <person name="Riley R."/>
            <person name="Ahrendt S."/>
            <person name="Nagy L.G."/>
            <person name="Grigoriev I.V."/>
            <person name="Martin F."/>
            <person name="Rosso M.N."/>
        </authorList>
    </citation>
    <scope>NUCLEOTIDE SEQUENCE</scope>
    <source>
        <strain evidence="1">CBS 384.51</strain>
    </source>
</reference>
<dbReference type="Proteomes" id="UP001055072">
    <property type="component" value="Unassembled WGS sequence"/>
</dbReference>
<evidence type="ECO:0000313" key="2">
    <source>
        <dbReference type="Proteomes" id="UP001055072"/>
    </source>
</evidence>
<sequence>MMASTSFMNFFVFIFAVLSALVSASPIKRDVFVPPITSPTAGTVWTIGSRQNVTWSLDNVPAQITNPKGVIVLAKDGLLIGLDNPLAQDFDITLGRFEITVPVVAPADDYALVLFGDSGNISPNFTITN</sequence>
<proteinExistence type="predicted"/>
<evidence type="ECO:0000313" key="1">
    <source>
        <dbReference type="EMBL" id="KAI0087894.1"/>
    </source>
</evidence>
<organism evidence="1 2">
    <name type="scientific">Irpex rosettiformis</name>
    <dbReference type="NCBI Taxonomy" id="378272"/>
    <lineage>
        <taxon>Eukaryota</taxon>
        <taxon>Fungi</taxon>
        <taxon>Dikarya</taxon>
        <taxon>Basidiomycota</taxon>
        <taxon>Agaricomycotina</taxon>
        <taxon>Agaricomycetes</taxon>
        <taxon>Polyporales</taxon>
        <taxon>Irpicaceae</taxon>
        <taxon>Irpex</taxon>
    </lineage>
</organism>
<name>A0ACB8U1E0_9APHY</name>
<keyword evidence="2" id="KW-1185">Reference proteome</keyword>
<accession>A0ACB8U1E0</accession>
<protein>
    <submittedName>
        <fullName evidence="1">Uncharacterized protein</fullName>
    </submittedName>
</protein>
<comment type="caution">
    <text evidence="1">The sequence shown here is derived from an EMBL/GenBank/DDBJ whole genome shotgun (WGS) entry which is preliminary data.</text>
</comment>